<feature type="transmembrane region" description="Helical" evidence="2">
    <location>
        <begin position="119"/>
        <end position="139"/>
    </location>
</feature>
<evidence type="ECO:0000256" key="2">
    <source>
        <dbReference type="SAM" id="Phobius"/>
    </source>
</evidence>
<dbReference type="Proteomes" id="UP000078561">
    <property type="component" value="Unassembled WGS sequence"/>
</dbReference>
<feature type="compositionally biased region" description="Low complexity" evidence="1">
    <location>
        <begin position="254"/>
        <end position="272"/>
    </location>
</feature>
<keyword evidence="2" id="KW-0472">Membrane</keyword>
<evidence type="ECO:0008006" key="5">
    <source>
        <dbReference type="Google" id="ProtNLM"/>
    </source>
</evidence>
<feature type="region of interest" description="Disordered" evidence="1">
    <location>
        <begin position="252"/>
        <end position="279"/>
    </location>
</feature>
<feature type="transmembrane region" description="Helical" evidence="2">
    <location>
        <begin position="24"/>
        <end position="42"/>
    </location>
</feature>
<accession>A0A163K5A8</accession>
<evidence type="ECO:0000313" key="4">
    <source>
        <dbReference type="Proteomes" id="UP000078561"/>
    </source>
</evidence>
<proteinExistence type="predicted"/>
<dbReference type="GO" id="GO:0005783">
    <property type="term" value="C:endoplasmic reticulum"/>
    <property type="evidence" value="ECO:0007669"/>
    <property type="project" value="TreeGrafter"/>
</dbReference>
<dbReference type="InterPro" id="IPR050846">
    <property type="entry name" value="TLCD"/>
</dbReference>
<dbReference type="STRING" id="4829.A0A163K5A8"/>
<keyword evidence="2" id="KW-0812">Transmembrane</keyword>
<dbReference type="PANTHER" id="PTHR13439:SF72">
    <property type="entry name" value="TLC DOMAIN-CONTAINING PROTEIN"/>
    <property type="match status" value="1"/>
</dbReference>
<evidence type="ECO:0000313" key="3">
    <source>
        <dbReference type="EMBL" id="SAM05481.1"/>
    </source>
</evidence>
<evidence type="ECO:0000256" key="1">
    <source>
        <dbReference type="SAM" id="MobiDB-lite"/>
    </source>
</evidence>
<organism evidence="3">
    <name type="scientific">Absidia glauca</name>
    <name type="common">Pin mould</name>
    <dbReference type="NCBI Taxonomy" id="4829"/>
    <lineage>
        <taxon>Eukaryota</taxon>
        <taxon>Fungi</taxon>
        <taxon>Fungi incertae sedis</taxon>
        <taxon>Mucoromycota</taxon>
        <taxon>Mucoromycotina</taxon>
        <taxon>Mucoromycetes</taxon>
        <taxon>Mucorales</taxon>
        <taxon>Cunninghamellaceae</taxon>
        <taxon>Absidia</taxon>
    </lineage>
</organism>
<feature type="transmembrane region" description="Helical" evidence="2">
    <location>
        <begin position="87"/>
        <end position="107"/>
    </location>
</feature>
<keyword evidence="4" id="KW-1185">Reference proteome</keyword>
<feature type="transmembrane region" description="Helical" evidence="2">
    <location>
        <begin position="145"/>
        <end position="162"/>
    </location>
</feature>
<gene>
    <name evidence="3" type="primary">ABSGL_11356.1 scaffold 12295</name>
</gene>
<dbReference type="EMBL" id="LT554468">
    <property type="protein sequence ID" value="SAM05481.1"/>
    <property type="molecule type" value="Genomic_DNA"/>
</dbReference>
<dbReference type="OrthoDB" id="341353at2759"/>
<dbReference type="InParanoid" id="A0A163K5A8"/>
<name>A0A163K5A8_ABSGL</name>
<keyword evidence="2" id="KW-1133">Transmembrane helix</keyword>
<feature type="transmembrane region" description="Helical" evidence="2">
    <location>
        <begin position="204"/>
        <end position="225"/>
    </location>
</feature>
<reference evidence="3" key="1">
    <citation type="submission" date="2016-04" db="EMBL/GenBank/DDBJ databases">
        <authorList>
            <person name="Evans L.H."/>
            <person name="Alamgir A."/>
            <person name="Owens N."/>
            <person name="Weber N.D."/>
            <person name="Virtaneva K."/>
            <person name="Barbian K."/>
            <person name="Babar A."/>
            <person name="Rosenke K."/>
        </authorList>
    </citation>
    <scope>NUCLEOTIDE SEQUENCE [LARGE SCALE GENOMIC DNA]</scope>
    <source>
        <strain evidence="3">CBS 101.48</strain>
    </source>
</reference>
<feature type="transmembrane region" description="Helical" evidence="2">
    <location>
        <begin position="54"/>
        <end position="75"/>
    </location>
</feature>
<sequence>MATLPIYYITSTKLTLSQVVCQPIVPLSFAASFLGLGLYFYLSLALVAKTEKQISWVLTFASSVVCTIVSIPYYMRFWRSGWDMQLLGTESAVHTALVCFFITYLVLDLTLGSMYYRRRITIATGWIHHSIYIVILFWLMRCRSASFFTVNAILELPTVILAVGSMRARWRSDLLFASTFFALRLVYHAWMISAVKKEHRIESLWLVAVLVFPLHVYWFYGIVILQVKRIRSAFSSPVMEVVTQDAKMPPLLHSDSGSSSSSSSSGSSSNNTSEDEDDTSTACKAAALAAYQQRHSTPTTTTTWPSKAIVVEHRRRRYKSSFLDKVYTI</sequence>
<dbReference type="OMA" id="QISWILT"/>
<dbReference type="PANTHER" id="PTHR13439">
    <property type="entry name" value="CT120 PROTEIN"/>
    <property type="match status" value="1"/>
</dbReference>
<feature type="transmembrane region" description="Helical" evidence="2">
    <location>
        <begin position="174"/>
        <end position="192"/>
    </location>
</feature>
<dbReference type="AlphaFoldDB" id="A0A163K5A8"/>
<protein>
    <recommendedName>
        <fullName evidence="5">TLC domain-containing protein</fullName>
    </recommendedName>
</protein>
<dbReference type="GO" id="GO:0055088">
    <property type="term" value="P:lipid homeostasis"/>
    <property type="evidence" value="ECO:0007669"/>
    <property type="project" value="TreeGrafter"/>
</dbReference>